<organism evidence="7 8">
    <name type="scientific">Gloeobacter kilaueensis (strain ATCC BAA-2537 / CCAP 1431/1 / ULC 316 / JS1)</name>
    <dbReference type="NCBI Taxonomy" id="1183438"/>
    <lineage>
        <taxon>Bacteria</taxon>
        <taxon>Bacillati</taxon>
        <taxon>Cyanobacteriota</taxon>
        <taxon>Cyanophyceae</taxon>
        <taxon>Gloeobacterales</taxon>
        <taxon>Gloeobacteraceae</taxon>
        <taxon>Gloeobacter</taxon>
    </lineage>
</organism>
<dbReference type="GO" id="GO:0008234">
    <property type="term" value="F:cysteine-type peptidase activity"/>
    <property type="evidence" value="ECO:0007669"/>
    <property type="project" value="UniProtKB-KW"/>
</dbReference>
<dbReference type="Proteomes" id="UP000017396">
    <property type="component" value="Chromosome"/>
</dbReference>
<dbReference type="EMBL" id="CP003587">
    <property type="protein sequence ID" value="AGY56594.1"/>
    <property type="molecule type" value="Genomic_DNA"/>
</dbReference>
<gene>
    <name evidence="7" type="primary">spr</name>
    <name evidence="7" type="ORF">GKIL_0347</name>
</gene>
<evidence type="ECO:0000259" key="6">
    <source>
        <dbReference type="PROSITE" id="PS51935"/>
    </source>
</evidence>
<dbReference type="PANTHER" id="PTHR47053">
    <property type="entry name" value="MUREIN DD-ENDOPEPTIDASE MEPH-RELATED"/>
    <property type="match status" value="1"/>
</dbReference>
<dbReference type="KEGG" id="glj:GKIL_0347"/>
<reference evidence="7 8" key="1">
    <citation type="journal article" date="2013" name="PLoS ONE">
        <title>Cultivation and Complete Genome Sequencing of Gloeobacter kilaueensis sp. nov., from a Lava Cave in Kilauea Caldera, Hawai'i.</title>
        <authorList>
            <person name="Saw J.H."/>
            <person name="Schatz M."/>
            <person name="Brown M.V."/>
            <person name="Kunkel D.D."/>
            <person name="Foster J.S."/>
            <person name="Shick H."/>
            <person name="Christensen S."/>
            <person name="Hou S."/>
            <person name="Wan X."/>
            <person name="Donachie S.P."/>
        </authorList>
    </citation>
    <scope>NUCLEOTIDE SEQUENCE [LARGE SCALE GENOMIC DNA]</scope>
    <source>
        <strain evidence="8">JS</strain>
    </source>
</reference>
<dbReference type="InterPro" id="IPR038765">
    <property type="entry name" value="Papain-like_cys_pep_sf"/>
</dbReference>
<proteinExistence type="inferred from homology"/>
<feature type="domain" description="NlpC/P60" evidence="6">
    <location>
        <begin position="244"/>
        <end position="379"/>
    </location>
</feature>
<keyword evidence="8" id="KW-1185">Reference proteome</keyword>
<evidence type="ECO:0000256" key="1">
    <source>
        <dbReference type="ARBA" id="ARBA00007074"/>
    </source>
</evidence>
<comment type="similarity">
    <text evidence="1">Belongs to the peptidase C40 family.</text>
</comment>
<dbReference type="SUPFAM" id="SSF54001">
    <property type="entry name" value="Cysteine proteinases"/>
    <property type="match status" value="1"/>
</dbReference>
<dbReference type="PROSITE" id="PS51935">
    <property type="entry name" value="NLPC_P60"/>
    <property type="match status" value="1"/>
</dbReference>
<feature type="chain" id="PRO_5004663947" evidence="5">
    <location>
        <begin position="29"/>
        <end position="383"/>
    </location>
</feature>
<name>U5QG23_GLOK1</name>
<dbReference type="GO" id="GO:0006508">
    <property type="term" value="P:proteolysis"/>
    <property type="evidence" value="ECO:0007669"/>
    <property type="project" value="UniProtKB-KW"/>
</dbReference>
<evidence type="ECO:0000313" key="7">
    <source>
        <dbReference type="EMBL" id="AGY56594.1"/>
    </source>
</evidence>
<dbReference type="Gene3D" id="2.30.30.40">
    <property type="entry name" value="SH3 Domains"/>
    <property type="match status" value="1"/>
</dbReference>
<dbReference type="RefSeq" id="WP_023171610.1">
    <property type="nucleotide sequence ID" value="NC_022600.1"/>
</dbReference>
<dbReference type="HOGENOM" id="CLU_721135_0_0_3"/>
<feature type="signal peptide" evidence="5">
    <location>
        <begin position="1"/>
        <end position="28"/>
    </location>
</feature>
<dbReference type="PANTHER" id="PTHR47053:SF1">
    <property type="entry name" value="MUREIN DD-ENDOPEPTIDASE MEPH-RELATED"/>
    <property type="match status" value="1"/>
</dbReference>
<keyword evidence="4" id="KW-0788">Thiol protease</keyword>
<accession>U5QG23</accession>
<dbReference type="InterPro" id="IPR000064">
    <property type="entry name" value="NLP_P60_dom"/>
</dbReference>
<protein>
    <submittedName>
        <fullName evidence="7">NLP/P60 protein</fullName>
    </submittedName>
</protein>
<dbReference type="Gene3D" id="3.90.1720.10">
    <property type="entry name" value="endopeptidase domain like (from Nostoc punctiforme)"/>
    <property type="match status" value="1"/>
</dbReference>
<dbReference type="Pfam" id="PF00877">
    <property type="entry name" value="NLPC_P60"/>
    <property type="match status" value="1"/>
</dbReference>
<dbReference type="InterPro" id="IPR003646">
    <property type="entry name" value="SH3-like_bac-type"/>
</dbReference>
<evidence type="ECO:0000256" key="3">
    <source>
        <dbReference type="ARBA" id="ARBA00022801"/>
    </source>
</evidence>
<keyword evidence="5" id="KW-0732">Signal</keyword>
<keyword evidence="3" id="KW-0378">Hydrolase</keyword>
<dbReference type="STRING" id="1183438.GKIL_0347"/>
<dbReference type="InterPro" id="IPR051202">
    <property type="entry name" value="Peptidase_C40"/>
</dbReference>
<dbReference type="AlphaFoldDB" id="U5QG23"/>
<evidence type="ECO:0000256" key="4">
    <source>
        <dbReference type="ARBA" id="ARBA00022807"/>
    </source>
</evidence>
<dbReference type="eggNOG" id="COG0791">
    <property type="taxonomic scope" value="Bacteria"/>
</dbReference>
<keyword evidence="2" id="KW-0645">Protease</keyword>
<sequence>MINRRFASSRCLLLLALFWGLIALSARAAEPLQPVIDRYIESLPKGYGARAVLTAQAVWQGGRIVLTGQALTERDRQALKSALARLGPVENRMEIFPFAEIGEHAWAAVRLSGADLRAAPDDKSELVSQVLPGDALKVLGRTDDSSWFKVLREWDGYVGWIRADRIVLWSRSEQQNWQKQPHLMVLENLPAVPELPRGSIVARTPAEAPMVAAAAKSALVVATAEGQSYTLPERALRPISPTDAPSAARILQYARALLADQPTRYLWGGTIGRALDCSGFNQTVYRLAGGTLPRDSYQQQAASRPIAPTLGDWQQLQPGDLLFFSEKGNRATHTGIYIGGGHFIHSSGHNNGIAENNLLGNSEYEQLLRRIYFGAGRVLSSTP</sequence>
<evidence type="ECO:0000313" key="8">
    <source>
        <dbReference type="Proteomes" id="UP000017396"/>
    </source>
</evidence>
<evidence type="ECO:0000256" key="5">
    <source>
        <dbReference type="SAM" id="SignalP"/>
    </source>
</evidence>
<dbReference type="Pfam" id="PF08239">
    <property type="entry name" value="SH3_3"/>
    <property type="match status" value="1"/>
</dbReference>
<evidence type="ECO:0000256" key="2">
    <source>
        <dbReference type="ARBA" id="ARBA00022670"/>
    </source>
</evidence>